<organism evidence="2 3">
    <name type="scientific">Dichotomicrobium thermohalophilum</name>
    <dbReference type="NCBI Taxonomy" id="933063"/>
    <lineage>
        <taxon>Bacteria</taxon>
        <taxon>Pseudomonadati</taxon>
        <taxon>Pseudomonadota</taxon>
        <taxon>Alphaproteobacteria</taxon>
        <taxon>Hyphomicrobiales</taxon>
        <taxon>Hyphomicrobiaceae</taxon>
        <taxon>Dichotomicrobium</taxon>
    </lineage>
</organism>
<proteinExistence type="predicted"/>
<protein>
    <submittedName>
        <fullName evidence="2">Fimbrial chaperone protein</fullName>
    </submittedName>
</protein>
<evidence type="ECO:0000313" key="3">
    <source>
        <dbReference type="Proteomes" id="UP000266273"/>
    </source>
</evidence>
<dbReference type="EMBL" id="QXDF01000001">
    <property type="protein sequence ID" value="RIA56341.1"/>
    <property type="molecule type" value="Genomic_DNA"/>
</dbReference>
<dbReference type="PANTHER" id="PTHR30251">
    <property type="entry name" value="PILUS ASSEMBLY CHAPERONE"/>
    <property type="match status" value="1"/>
</dbReference>
<feature type="domain" description="Pili assembly chaperone N-terminal" evidence="1">
    <location>
        <begin position="49"/>
        <end position="156"/>
    </location>
</feature>
<dbReference type="InterPro" id="IPR050643">
    <property type="entry name" value="Periplasmic_pilus_chap"/>
</dbReference>
<gene>
    <name evidence="2" type="ORF">BXY53_1445</name>
</gene>
<name>A0A397QDL2_9HYPH</name>
<sequence length="257" mass="27591">MSVLRSLTARLLAASLLGLGLLFANGVESSPARAMSVSPVYLDMVSAGPRSRADIRVVNRGDRPLPIEAVVSRVIRDAEGNQIVKRNDTDFLVLPMQAMIPPGGSQVLKVQWLGDPMIAESRAYRISVNQLPVAEPSGQTSVQILMNLAVIVHVAPPEGAPALELVRHGTASGRNGARIPTVTVRNPSNVHARLPDATLRLRGGGWRKVLPPQTLDALLGIGTVMPGQTRTFQLPVPLPDDVQSLQAQLDYQPPSRR</sequence>
<dbReference type="InterPro" id="IPR008962">
    <property type="entry name" value="PapD-like_sf"/>
</dbReference>
<evidence type="ECO:0000313" key="2">
    <source>
        <dbReference type="EMBL" id="RIA56341.1"/>
    </source>
</evidence>
<dbReference type="SUPFAM" id="SSF49354">
    <property type="entry name" value="PapD-like"/>
    <property type="match status" value="1"/>
</dbReference>
<dbReference type="InterPro" id="IPR016147">
    <property type="entry name" value="Pili_assmbl_chaperone_N"/>
</dbReference>
<dbReference type="InterPro" id="IPR013783">
    <property type="entry name" value="Ig-like_fold"/>
</dbReference>
<dbReference type="PANTHER" id="PTHR30251:SF4">
    <property type="entry name" value="SLR1668 PROTEIN"/>
    <property type="match status" value="1"/>
</dbReference>
<comment type="caution">
    <text evidence="2">The sequence shown here is derived from an EMBL/GenBank/DDBJ whole genome shotgun (WGS) entry which is preliminary data.</text>
</comment>
<dbReference type="Proteomes" id="UP000266273">
    <property type="component" value="Unassembled WGS sequence"/>
</dbReference>
<dbReference type="Gene3D" id="2.60.40.10">
    <property type="entry name" value="Immunoglobulins"/>
    <property type="match status" value="1"/>
</dbReference>
<evidence type="ECO:0000259" key="1">
    <source>
        <dbReference type="Pfam" id="PF00345"/>
    </source>
</evidence>
<dbReference type="GO" id="GO:0030288">
    <property type="term" value="C:outer membrane-bounded periplasmic space"/>
    <property type="evidence" value="ECO:0007669"/>
    <property type="project" value="InterPro"/>
</dbReference>
<reference evidence="2 3" key="1">
    <citation type="submission" date="2018-08" db="EMBL/GenBank/DDBJ databases">
        <title>Genomic Encyclopedia of Archaeal and Bacterial Type Strains, Phase II (KMG-II): from individual species to whole genera.</title>
        <authorList>
            <person name="Goeker M."/>
        </authorList>
    </citation>
    <scope>NUCLEOTIDE SEQUENCE [LARGE SCALE GENOMIC DNA]</scope>
    <source>
        <strain evidence="2 3">DSM 5002</strain>
    </source>
</reference>
<dbReference type="AlphaFoldDB" id="A0A397QDL2"/>
<dbReference type="GO" id="GO:0071555">
    <property type="term" value="P:cell wall organization"/>
    <property type="evidence" value="ECO:0007669"/>
    <property type="project" value="InterPro"/>
</dbReference>
<keyword evidence="3" id="KW-1185">Reference proteome</keyword>
<dbReference type="OrthoDB" id="369595at2"/>
<dbReference type="Pfam" id="PF00345">
    <property type="entry name" value="PapD_N"/>
    <property type="match status" value="1"/>
</dbReference>
<accession>A0A397QDL2</accession>
<dbReference type="RefSeq" id="WP_119061145.1">
    <property type="nucleotide sequence ID" value="NZ_QXDF01000001.1"/>
</dbReference>